<evidence type="ECO:0000313" key="2">
    <source>
        <dbReference type="EMBL" id="AHL18994.1"/>
    </source>
</evidence>
<proteinExistence type="predicted"/>
<name>A0A059T6H1_9CAUD</name>
<reference evidence="2" key="1">
    <citation type="journal article" date="2014" name="Appl. Environ. Microbiol.">
        <title>Comparative genomic and morphological analysis of Listeria phages isolated from farm environments.</title>
        <authorList>
            <person name="Denes T."/>
            <person name="Vongkamjan K."/>
            <person name="Ackermann H.W."/>
            <person name="Moreno Switt A.I."/>
            <person name="Wiedmann M."/>
            <person name="den Bakker H.C."/>
        </authorList>
    </citation>
    <scope>NUCLEOTIDE SEQUENCE</scope>
</reference>
<feature type="coiled-coil region" evidence="1">
    <location>
        <begin position="92"/>
        <end position="126"/>
    </location>
</feature>
<keyword evidence="1" id="KW-0175">Coiled coil</keyword>
<dbReference type="EMBL" id="KJ094028">
    <property type="protein sequence ID" value="AHL18994.1"/>
    <property type="molecule type" value="Genomic_DNA"/>
</dbReference>
<evidence type="ECO:0000256" key="1">
    <source>
        <dbReference type="SAM" id="Coils"/>
    </source>
</evidence>
<gene>
    <name evidence="2" type="ORF">LP083-1_029</name>
</gene>
<organism evidence="2">
    <name type="scientific">Listeria phage LP-083-1</name>
    <dbReference type="NCBI Taxonomy" id="1458854"/>
    <lineage>
        <taxon>Viruses</taxon>
        <taxon>Duplodnaviria</taxon>
        <taxon>Heunggongvirae</taxon>
        <taxon>Uroviricota</taxon>
        <taxon>Caudoviricetes</taxon>
    </lineage>
</organism>
<protein>
    <submittedName>
        <fullName evidence="2">Uncharacterized protein</fullName>
    </submittedName>
</protein>
<accession>A0A059T6H1</accession>
<sequence length="131" mass="15812">MDSFERRAYTVQDYRDEIELLENRLRCRQDTSTTAHMNINIIGNAQVTRINKYDELKDRNSLINIIDFKTLKRRKKEIENAESFLLTEKQALLDFDAETTQLEKDLDNLRNEYETYLDAVYRKESEDYFRL</sequence>